<gene>
    <name evidence="1" type="ORF">ACN38_g1163</name>
</gene>
<dbReference type="EMBL" id="LHQQ01000011">
    <property type="protein sequence ID" value="KOS47903.1"/>
    <property type="molecule type" value="Genomic_DNA"/>
</dbReference>
<proteinExistence type="predicted"/>
<evidence type="ECO:0000313" key="2">
    <source>
        <dbReference type="Proteomes" id="UP000037696"/>
    </source>
</evidence>
<accession>A0A0N0RZX9</accession>
<reference evidence="1 2" key="1">
    <citation type="submission" date="2015-08" db="EMBL/GenBank/DDBJ databases">
        <title>Genome sequencing of Penicillium nordicum.</title>
        <authorList>
            <person name="Nguyen H.D."/>
            <person name="Seifert K.A."/>
        </authorList>
    </citation>
    <scope>NUCLEOTIDE SEQUENCE [LARGE SCALE GENOMIC DNA]</scope>
    <source>
        <strain evidence="1 2">DAOMC 185683</strain>
    </source>
</reference>
<protein>
    <submittedName>
        <fullName evidence="1">Uncharacterized protein</fullName>
    </submittedName>
</protein>
<keyword evidence="2" id="KW-1185">Reference proteome</keyword>
<dbReference type="OrthoDB" id="76567at2759"/>
<dbReference type="Proteomes" id="UP000037696">
    <property type="component" value="Unassembled WGS sequence"/>
</dbReference>
<comment type="caution">
    <text evidence="1">The sequence shown here is derived from an EMBL/GenBank/DDBJ whole genome shotgun (WGS) entry which is preliminary data.</text>
</comment>
<name>A0A0N0RZX9_9EURO</name>
<organism evidence="1 2">
    <name type="scientific">Penicillium nordicum</name>
    <dbReference type="NCBI Taxonomy" id="229535"/>
    <lineage>
        <taxon>Eukaryota</taxon>
        <taxon>Fungi</taxon>
        <taxon>Dikarya</taxon>
        <taxon>Ascomycota</taxon>
        <taxon>Pezizomycotina</taxon>
        <taxon>Eurotiomycetes</taxon>
        <taxon>Eurotiomycetidae</taxon>
        <taxon>Eurotiales</taxon>
        <taxon>Aspergillaceae</taxon>
        <taxon>Penicillium</taxon>
    </lineage>
</organism>
<dbReference type="AlphaFoldDB" id="A0A0N0RZX9"/>
<sequence length="200" mass="22406">MGLKRAIDQYANADIDVNGKKKQPDMGWGPRRTPRGCKKRPTVILEVGVSETEAKLRRDADLWLDPNRGNAYVVITIKLNRKKALVKIDKWVWDGANGTSVLSQHIEVSENDLDEVKLSGGPLTIPFNLLFLREPEVTRKPIIHEGCVKGRQNSKLAERLTEDASYYFFSRLGLSSNSSLEMAGATKSNPFPESASKWTH</sequence>
<evidence type="ECO:0000313" key="1">
    <source>
        <dbReference type="EMBL" id="KOS47903.1"/>
    </source>
</evidence>